<sequence length="78" mass="8493">MAAVGRAAFTRFVIKTAVIGRSWSCRVRPCSFWPGVRVQVLGGAINLGRGLTLTLMAFLGYEAYRNIPGSLIVHANQK</sequence>
<protein>
    <submittedName>
        <fullName evidence="1">Uncharacterized protein</fullName>
    </submittedName>
</protein>
<accession>A0A401PW04</accession>
<dbReference type="Proteomes" id="UP000288216">
    <property type="component" value="Unassembled WGS sequence"/>
</dbReference>
<dbReference type="EMBL" id="BFAA01016786">
    <property type="protein sequence ID" value="GCB77317.1"/>
    <property type="molecule type" value="Genomic_DNA"/>
</dbReference>
<evidence type="ECO:0000313" key="2">
    <source>
        <dbReference type="Proteomes" id="UP000288216"/>
    </source>
</evidence>
<organism evidence="1 2">
    <name type="scientific">Scyliorhinus torazame</name>
    <name type="common">Cloudy catshark</name>
    <name type="synonym">Catulus torazame</name>
    <dbReference type="NCBI Taxonomy" id="75743"/>
    <lineage>
        <taxon>Eukaryota</taxon>
        <taxon>Metazoa</taxon>
        <taxon>Chordata</taxon>
        <taxon>Craniata</taxon>
        <taxon>Vertebrata</taxon>
        <taxon>Chondrichthyes</taxon>
        <taxon>Elasmobranchii</taxon>
        <taxon>Galeomorphii</taxon>
        <taxon>Galeoidea</taxon>
        <taxon>Carcharhiniformes</taxon>
        <taxon>Scyliorhinidae</taxon>
        <taxon>Scyliorhinus</taxon>
    </lineage>
</organism>
<dbReference type="AlphaFoldDB" id="A0A401PW04"/>
<reference evidence="1 2" key="1">
    <citation type="journal article" date="2018" name="Nat. Ecol. Evol.">
        <title>Shark genomes provide insights into elasmobranch evolution and the origin of vertebrates.</title>
        <authorList>
            <person name="Hara Y"/>
            <person name="Yamaguchi K"/>
            <person name="Onimaru K"/>
            <person name="Kadota M"/>
            <person name="Koyanagi M"/>
            <person name="Keeley SD"/>
            <person name="Tatsumi K"/>
            <person name="Tanaka K"/>
            <person name="Motone F"/>
            <person name="Kageyama Y"/>
            <person name="Nozu R"/>
            <person name="Adachi N"/>
            <person name="Nishimura O"/>
            <person name="Nakagawa R"/>
            <person name="Tanegashima C"/>
            <person name="Kiyatake I"/>
            <person name="Matsumoto R"/>
            <person name="Murakumo K"/>
            <person name="Nishida K"/>
            <person name="Terakita A"/>
            <person name="Kuratani S"/>
            <person name="Sato K"/>
            <person name="Hyodo S Kuraku.S."/>
        </authorList>
    </citation>
    <scope>NUCLEOTIDE SEQUENCE [LARGE SCALE GENOMIC DNA]</scope>
</reference>
<gene>
    <name evidence="1" type="ORF">scyTo_0020559</name>
</gene>
<proteinExistence type="predicted"/>
<comment type="caution">
    <text evidence="1">The sequence shown here is derived from an EMBL/GenBank/DDBJ whole genome shotgun (WGS) entry which is preliminary data.</text>
</comment>
<name>A0A401PW04_SCYTO</name>
<evidence type="ECO:0000313" key="1">
    <source>
        <dbReference type="EMBL" id="GCB77317.1"/>
    </source>
</evidence>
<feature type="non-terminal residue" evidence="1">
    <location>
        <position position="78"/>
    </location>
</feature>
<keyword evidence="2" id="KW-1185">Reference proteome</keyword>